<dbReference type="SUPFAM" id="SSF53474">
    <property type="entry name" value="alpha/beta-Hydrolases"/>
    <property type="match status" value="1"/>
</dbReference>
<accession>A0A6G1KN45</accession>
<dbReference type="PANTHER" id="PTHR23024">
    <property type="entry name" value="ARYLACETAMIDE DEACETYLASE"/>
    <property type="match status" value="1"/>
</dbReference>
<dbReference type="AlphaFoldDB" id="A0A6G1KN45"/>
<dbReference type="InterPro" id="IPR050466">
    <property type="entry name" value="Carboxylest/Gibb_receptor"/>
</dbReference>
<feature type="domain" description="Alpha/beta hydrolase fold-3" evidence="1">
    <location>
        <begin position="88"/>
        <end position="207"/>
    </location>
</feature>
<dbReference type="OrthoDB" id="5396420at2759"/>
<dbReference type="PANTHER" id="PTHR23024:SF24">
    <property type="entry name" value="ALPHA_BETA HYDROLASE FOLD-3 DOMAIN-CONTAINING PROTEIN"/>
    <property type="match status" value="1"/>
</dbReference>
<dbReference type="EMBL" id="MU005765">
    <property type="protein sequence ID" value="KAF2713747.1"/>
    <property type="molecule type" value="Genomic_DNA"/>
</dbReference>
<protein>
    <submittedName>
        <fullName evidence="2">Alpha/beta-hydrolase</fullName>
    </submittedName>
</protein>
<dbReference type="GO" id="GO:0016787">
    <property type="term" value="F:hydrolase activity"/>
    <property type="evidence" value="ECO:0007669"/>
    <property type="project" value="UniProtKB-KW"/>
</dbReference>
<dbReference type="Proteomes" id="UP000799428">
    <property type="component" value="Unassembled WGS sequence"/>
</dbReference>
<dbReference type="Pfam" id="PF07859">
    <property type="entry name" value="Abhydrolase_3"/>
    <property type="match status" value="1"/>
</dbReference>
<dbReference type="Gene3D" id="3.40.50.1820">
    <property type="entry name" value="alpha/beta hydrolase"/>
    <property type="match status" value="1"/>
</dbReference>
<reference evidence="2" key="1">
    <citation type="journal article" date="2020" name="Stud. Mycol.">
        <title>101 Dothideomycetes genomes: a test case for predicting lifestyles and emergence of pathogens.</title>
        <authorList>
            <person name="Haridas S."/>
            <person name="Albert R."/>
            <person name="Binder M."/>
            <person name="Bloem J."/>
            <person name="Labutti K."/>
            <person name="Salamov A."/>
            <person name="Andreopoulos B."/>
            <person name="Baker S."/>
            <person name="Barry K."/>
            <person name="Bills G."/>
            <person name="Bluhm B."/>
            <person name="Cannon C."/>
            <person name="Castanera R."/>
            <person name="Culley D."/>
            <person name="Daum C."/>
            <person name="Ezra D."/>
            <person name="Gonzalez J."/>
            <person name="Henrissat B."/>
            <person name="Kuo A."/>
            <person name="Liang C."/>
            <person name="Lipzen A."/>
            <person name="Lutzoni F."/>
            <person name="Magnuson J."/>
            <person name="Mondo S."/>
            <person name="Nolan M."/>
            <person name="Ohm R."/>
            <person name="Pangilinan J."/>
            <person name="Park H.-J."/>
            <person name="Ramirez L."/>
            <person name="Alfaro M."/>
            <person name="Sun H."/>
            <person name="Tritt A."/>
            <person name="Yoshinaga Y."/>
            <person name="Zwiers L.-H."/>
            <person name="Turgeon B."/>
            <person name="Goodwin S."/>
            <person name="Spatafora J."/>
            <person name="Crous P."/>
            <person name="Grigoriev I."/>
        </authorList>
    </citation>
    <scope>NUCLEOTIDE SEQUENCE</scope>
    <source>
        <strain evidence="2">CBS 279.74</strain>
    </source>
</reference>
<name>A0A6G1KN45_9PLEO</name>
<organism evidence="2 3">
    <name type="scientific">Pleomassaria siparia CBS 279.74</name>
    <dbReference type="NCBI Taxonomy" id="1314801"/>
    <lineage>
        <taxon>Eukaryota</taxon>
        <taxon>Fungi</taxon>
        <taxon>Dikarya</taxon>
        <taxon>Ascomycota</taxon>
        <taxon>Pezizomycotina</taxon>
        <taxon>Dothideomycetes</taxon>
        <taxon>Pleosporomycetidae</taxon>
        <taxon>Pleosporales</taxon>
        <taxon>Pleomassariaceae</taxon>
        <taxon>Pleomassaria</taxon>
    </lineage>
</organism>
<proteinExistence type="predicted"/>
<keyword evidence="3" id="KW-1185">Reference proteome</keyword>
<dbReference type="InterPro" id="IPR013094">
    <property type="entry name" value="AB_hydrolase_3"/>
</dbReference>
<evidence type="ECO:0000313" key="2">
    <source>
        <dbReference type="EMBL" id="KAF2713747.1"/>
    </source>
</evidence>
<evidence type="ECO:0000313" key="3">
    <source>
        <dbReference type="Proteomes" id="UP000799428"/>
    </source>
</evidence>
<keyword evidence="2" id="KW-0378">Hydrolase</keyword>
<dbReference type="InterPro" id="IPR029058">
    <property type="entry name" value="AB_hydrolase_fold"/>
</dbReference>
<evidence type="ECO:0000259" key="1">
    <source>
        <dbReference type="Pfam" id="PF07859"/>
    </source>
</evidence>
<sequence length="478" mass="53497">MLLLPPRLVLATDRLSHVNRPAIALLAHFTFTTSNRRCFSAVISRRSQWQQVSVPTRTNGAIKLDILPASTPASPILVYLPSGPLLPNHSEEEESVISTLAESSRATIARINYRASPEHQYPTPFHDVLFGYDWILDNLVHPEAGPVLRNPRRARLAVCGELMGASLATMLALTECRRAEDGIIAAAVNNPIVDWVFPDDLSYPSELPEPVRPDETQFPADQDLMTWWAPEGEQVPGPTPAPQLILDPASEPVQKGQKRAPKPSAPTSWQLHADNDILPTLTLSAERDVLFRKPEDYFDRFVSPIHFFRSPHGYLVYPYSHHGMASSSPSEQPTDPFDWETRMAIDHFDSFDAPWVSDLPTLARCRAYARIYPPSGSRLALPRWHIATGTQSPLHDQAAELAKMVKRSIARQTLRANEHRDLWHDPAEKAKYETYAEQRVNLHASDGTGLWTQPGDNPNWKSQVGIAGTWIGDLLRQA</sequence>
<gene>
    <name evidence="2" type="ORF">K504DRAFT_462249</name>
</gene>